<feature type="domain" description="Peptidase S74" evidence="10">
    <location>
        <begin position="640"/>
        <end position="750"/>
    </location>
</feature>
<feature type="region of interest" description="Disordered" evidence="7">
    <location>
        <begin position="880"/>
        <end position="906"/>
    </location>
</feature>
<evidence type="ECO:0000256" key="7">
    <source>
        <dbReference type="SAM" id="MobiDB-lite"/>
    </source>
</evidence>
<dbReference type="PANTHER" id="PTHR13029:SF18">
    <property type="entry name" value="MYELIN REGULATORY FACTOR HOMOLOG 1"/>
    <property type="match status" value="1"/>
</dbReference>
<evidence type="ECO:0000313" key="12">
    <source>
        <dbReference type="Proteomes" id="UP000198287"/>
    </source>
</evidence>
<evidence type="ECO:0000256" key="6">
    <source>
        <dbReference type="PROSITE-ProRule" id="PRU00850"/>
    </source>
</evidence>
<evidence type="ECO:0000256" key="8">
    <source>
        <dbReference type="SAM" id="Phobius"/>
    </source>
</evidence>
<feature type="compositionally biased region" description="Polar residues" evidence="7">
    <location>
        <begin position="974"/>
        <end position="993"/>
    </location>
</feature>
<reference evidence="11 12" key="1">
    <citation type="submission" date="2015-12" db="EMBL/GenBank/DDBJ databases">
        <title>The genome of Folsomia candida.</title>
        <authorList>
            <person name="Faddeeva A."/>
            <person name="Derks M.F."/>
            <person name="Anvar Y."/>
            <person name="Smit S."/>
            <person name="Van Straalen N."/>
            <person name="Roelofs D."/>
        </authorList>
    </citation>
    <scope>NUCLEOTIDE SEQUENCE [LARGE SCALE GENOMIC DNA]</scope>
    <source>
        <strain evidence="11 12">VU population</strain>
        <tissue evidence="11">Whole body</tissue>
    </source>
</reference>
<dbReference type="InterPro" id="IPR051577">
    <property type="entry name" value="MRF-like"/>
</dbReference>
<feature type="region of interest" description="Disordered" evidence="7">
    <location>
        <begin position="18"/>
        <end position="56"/>
    </location>
</feature>
<dbReference type="Pfam" id="PF13884">
    <property type="entry name" value="Peptidase_S74"/>
    <property type="match status" value="1"/>
</dbReference>
<dbReference type="PANTHER" id="PTHR13029">
    <property type="match status" value="1"/>
</dbReference>
<gene>
    <name evidence="11" type="ORF">Fcan01_12701</name>
</gene>
<dbReference type="AlphaFoldDB" id="A0A226E6T4"/>
<dbReference type="SUPFAM" id="SSF49417">
    <property type="entry name" value="p53-like transcription factors"/>
    <property type="match status" value="1"/>
</dbReference>
<dbReference type="GO" id="GO:0016540">
    <property type="term" value="P:protein autoprocessing"/>
    <property type="evidence" value="ECO:0007669"/>
    <property type="project" value="InterPro"/>
</dbReference>
<name>A0A226E6T4_FOLCA</name>
<dbReference type="GO" id="GO:0005789">
    <property type="term" value="C:endoplasmic reticulum membrane"/>
    <property type="evidence" value="ECO:0007669"/>
    <property type="project" value="TreeGrafter"/>
</dbReference>
<feature type="transmembrane region" description="Helical" evidence="8">
    <location>
        <begin position="803"/>
        <end position="825"/>
    </location>
</feature>
<dbReference type="InterPro" id="IPR037141">
    <property type="entry name" value="NDT80_DNA-bd_dom_sf"/>
</dbReference>
<dbReference type="Gene3D" id="2.60.40.1390">
    <property type="entry name" value="NDT80 DNA-binding domain"/>
    <property type="match status" value="1"/>
</dbReference>
<feature type="compositionally biased region" description="Basic residues" evidence="7">
    <location>
        <begin position="33"/>
        <end position="50"/>
    </location>
</feature>
<comment type="caution">
    <text evidence="11">The sequence shown here is derived from an EMBL/GenBank/DDBJ whole genome shotgun (WGS) entry which is preliminary data.</text>
</comment>
<dbReference type="STRING" id="158441.A0A226E6T4"/>
<comment type="subcellular location">
    <subcellularLocation>
        <location evidence="1">Membrane</location>
        <topology evidence="1">Single-pass membrane protein</topology>
    </subcellularLocation>
</comment>
<keyword evidence="5 8" id="KW-0472">Membrane</keyword>
<keyword evidence="3 8" id="KW-1133">Transmembrane helix</keyword>
<feature type="compositionally biased region" description="Polar residues" evidence="7">
    <location>
        <begin position="353"/>
        <end position="375"/>
    </location>
</feature>
<feature type="DNA-binding region" description="NDT80" evidence="6">
    <location>
        <begin position="332"/>
        <end position="594"/>
    </location>
</feature>
<dbReference type="GO" id="GO:0043565">
    <property type="term" value="F:sequence-specific DNA binding"/>
    <property type="evidence" value="ECO:0007669"/>
    <property type="project" value="TreeGrafter"/>
</dbReference>
<dbReference type="GO" id="GO:0006357">
    <property type="term" value="P:regulation of transcription by RNA polymerase II"/>
    <property type="evidence" value="ECO:0007669"/>
    <property type="project" value="UniProtKB-ARBA"/>
</dbReference>
<keyword evidence="4 6" id="KW-0238">DNA-binding</keyword>
<dbReference type="OrthoDB" id="27041at2759"/>
<feature type="compositionally biased region" description="Polar residues" evidence="7">
    <location>
        <begin position="293"/>
        <end position="302"/>
    </location>
</feature>
<dbReference type="GO" id="GO:0045893">
    <property type="term" value="P:positive regulation of DNA-templated transcription"/>
    <property type="evidence" value="ECO:0007669"/>
    <property type="project" value="TreeGrafter"/>
</dbReference>
<dbReference type="InterPro" id="IPR024061">
    <property type="entry name" value="NDT80_DNA-bd_dom"/>
</dbReference>
<feature type="compositionally biased region" description="Polar residues" evidence="7">
    <location>
        <begin position="880"/>
        <end position="891"/>
    </location>
</feature>
<feature type="domain" description="NDT80" evidence="9">
    <location>
        <begin position="332"/>
        <end position="594"/>
    </location>
</feature>
<dbReference type="PROSITE" id="PS51517">
    <property type="entry name" value="NDT80"/>
    <property type="match status" value="1"/>
</dbReference>
<dbReference type="InterPro" id="IPR008967">
    <property type="entry name" value="p53-like_TF_DNA-bd_sf"/>
</dbReference>
<evidence type="ECO:0000256" key="4">
    <source>
        <dbReference type="ARBA" id="ARBA00023125"/>
    </source>
</evidence>
<dbReference type="Pfam" id="PF13887">
    <property type="entry name" value="MYRF_ICA"/>
    <property type="match status" value="1"/>
</dbReference>
<dbReference type="GO" id="GO:0005634">
    <property type="term" value="C:nucleus"/>
    <property type="evidence" value="ECO:0007669"/>
    <property type="project" value="TreeGrafter"/>
</dbReference>
<accession>A0A226E6T4</accession>
<evidence type="ECO:0000256" key="5">
    <source>
        <dbReference type="ARBA" id="ARBA00023136"/>
    </source>
</evidence>
<proteinExistence type="predicted"/>
<evidence type="ECO:0000259" key="10">
    <source>
        <dbReference type="PROSITE" id="PS51688"/>
    </source>
</evidence>
<evidence type="ECO:0000256" key="2">
    <source>
        <dbReference type="ARBA" id="ARBA00022692"/>
    </source>
</evidence>
<keyword evidence="12" id="KW-1185">Reference proteome</keyword>
<dbReference type="Proteomes" id="UP000198287">
    <property type="component" value="Unassembled WGS sequence"/>
</dbReference>
<organism evidence="11 12">
    <name type="scientific">Folsomia candida</name>
    <name type="common">Springtail</name>
    <dbReference type="NCBI Taxonomy" id="158441"/>
    <lineage>
        <taxon>Eukaryota</taxon>
        <taxon>Metazoa</taxon>
        <taxon>Ecdysozoa</taxon>
        <taxon>Arthropoda</taxon>
        <taxon>Hexapoda</taxon>
        <taxon>Collembola</taxon>
        <taxon>Entomobryomorpha</taxon>
        <taxon>Isotomoidea</taxon>
        <taxon>Isotomidae</taxon>
        <taxon>Proisotominae</taxon>
        <taxon>Folsomia</taxon>
    </lineage>
</organism>
<dbReference type="GO" id="GO:0003700">
    <property type="term" value="F:DNA-binding transcription factor activity"/>
    <property type="evidence" value="ECO:0007669"/>
    <property type="project" value="UniProtKB-UniRule"/>
</dbReference>
<protein>
    <submittedName>
        <fullName evidence="11">Myelin regulatory factor</fullName>
    </submittedName>
</protein>
<dbReference type="Pfam" id="PF05224">
    <property type="entry name" value="NDT80_PhoG"/>
    <property type="match status" value="1"/>
</dbReference>
<feature type="compositionally biased region" description="Polar residues" evidence="7">
    <location>
        <begin position="18"/>
        <end position="28"/>
    </location>
</feature>
<feature type="region of interest" description="Disordered" evidence="7">
    <location>
        <begin position="761"/>
        <end position="784"/>
    </location>
</feature>
<dbReference type="PROSITE" id="PS51688">
    <property type="entry name" value="ICA"/>
    <property type="match status" value="1"/>
</dbReference>
<feature type="region of interest" description="Disordered" evidence="7">
    <location>
        <begin position="963"/>
        <end position="1005"/>
    </location>
</feature>
<feature type="compositionally biased region" description="Low complexity" evidence="7">
    <location>
        <begin position="768"/>
        <end position="781"/>
    </location>
</feature>
<evidence type="ECO:0000259" key="9">
    <source>
        <dbReference type="PROSITE" id="PS51517"/>
    </source>
</evidence>
<evidence type="ECO:0000313" key="11">
    <source>
        <dbReference type="EMBL" id="OXA53030.1"/>
    </source>
</evidence>
<sequence length="1182" mass="131138">MDQGYHLYKDYTGNLYPQNRGNHNNVHPNQGIPHHHLHHQHAQQQHHHQQQHQPHVSVHLKHPVPAAREDFAGLDNDALDFSQLEDFIANEADGSYFADTLANSEASKHTQNGQAHRDRIIVVTNLPSSEAGALPFTSSKVACPNDPPGCLTAYANGQLPRHNLPDSPPDSGSEPPYSPTDPGSRSPNHKDPAMNGRRNLHELLLHPMFPQSSSGGSGNGAVSVILQHHDLQSLGSPISSIPSITHTGTSPSANNVTLTTLGGSGPCSSTQVVDGSQTASPQQDIPFYTNLTPVVQPSSETSSKGRKRKASESGASSTKGKVSMVHVKQEPGEVHINKVGFGNWRMDTKLSSALSEMSPGAESTTSTTHNASGTGNDNGGSLDDDFYDLSNDPSIFMDPNYQCIKFQPFHEHTWLPLADEALKELPTAYFKVDADKGFNFSNADDAFVCQKKNHFQITCHAKYHGNAKYVKTADGFKPVDGFCIHFYGVKAESPNHSIKIEQSQSDRSKKPFHPVPLDVNSETVSKLTVGRLHFNETTSNNMRKKGKPNPDQRYFYLVVALHAHGPDGNYPLLAHSSQRIIVRASNPGQFESDMELSWQKGQTSDSIYHAGRVGINMDRPEEALVVYGNCKVTGQIIHPSDMRAKENIVEMDSKQQLKNVQQLRVVRYKYNPEFARLIGISDADAEDTGVIAQEVQKIIPEAVKESGDIKLPDGNKISNFLVVNKERIFMENIGAVKELCKVTGKLETRIDHLEKITNANRDRNNLKSGRSSSRSSASSSLGRRESATKTATEYICSNRCVQILIVILVLIMAFCLVAMATLYWLEYHKRSSYDFHHHNSHHIFNSSREFLNIPASDYRHGSYGAPSTFYPAPIHPHSFNSNHPTKNPKSSAKSHHSIPPKTGGGIEPFLLMKPKVLGRPQYCFTTLPYLDTQCGTFCCAGASLSPTDYSDIERRNQVVLSVSSTKLSPPPVTLTPQNNNSEDAISNFSSNPVHRNGLDSKRRRRQIDENPLITVPSIRVLSQNINQTLDASYCMLNSNGYDSGYHDCVSTDNRYFSSANLTYHVPLSKYWDEMNVKLIFKFSPRVNISQPQMCQEFYDQPFCRLDDATTSTPNVEEKSNNNDTQTVAGEGKNVFSLSVKVGGSPYSRFNIKFSSNVDTQDLCNVQKNIFEFNFHFYRVCHE</sequence>
<dbReference type="EMBL" id="LNIX01000006">
    <property type="protein sequence ID" value="OXA53030.1"/>
    <property type="molecule type" value="Genomic_DNA"/>
</dbReference>
<feature type="region of interest" description="Disordered" evidence="7">
    <location>
        <begin position="152"/>
        <end position="195"/>
    </location>
</feature>
<evidence type="ECO:0000256" key="3">
    <source>
        <dbReference type="ARBA" id="ARBA00022989"/>
    </source>
</evidence>
<dbReference type="InterPro" id="IPR030392">
    <property type="entry name" value="S74_ICA"/>
</dbReference>
<feature type="region of interest" description="Disordered" evidence="7">
    <location>
        <begin position="293"/>
        <end position="322"/>
    </location>
</feature>
<evidence type="ECO:0000256" key="1">
    <source>
        <dbReference type="ARBA" id="ARBA00004167"/>
    </source>
</evidence>
<feature type="region of interest" description="Disordered" evidence="7">
    <location>
        <begin position="353"/>
        <end position="381"/>
    </location>
</feature>
<keyword evidence="2 8" id="KW-0812">Transmembrane</keyword>
<dbReference type="InterPro" id="IPR026932">
    <property type="entry name" value="MYRF_ICA"/>
</dbReference>